<dbReference type="Proteomes" id="UP000054893">
    <property type="component" value="Unassembled WGS sequence"/>
</dbReference>
<proteinExistence type="predicted"/>
<evidence type="ECO:0000313" key="1">
    <source>
        <dbReference type="EMBL" id="SAL18748.1"/>
    </source>
</evidence>
<accession>A0A158FFX2</accession>
<dbReference type="EMBL" id="FCOC02000002">
    <property type="protein sequence ID" value="SAL18748.1"/>
    <property type="molecule type" value="Genomic_DNA"/>
</dbReference>
<name>A0A158FFX2_CABSO</name>
<dbReference type="AlphaFoldDB" id="A0A158FFX2"/>
<protein>
    <submittedName>
        <fullName evidence="1">Uncharacterized protein</fullName>
    </submittedName>
</protein>
<evidence type="ECO:0000313" key="2">
    <source>
        <dbReference type="Proteomes" id="UP000054893"/>
    </source>
</evidence>
<gene>
    <name evidence="1" type="ORF">AWB64_01290</name>
</gene>
<reference evidence="1 2" key="1">
    <citation type="submission" date="2016-01" db="EMBL/GenBank/DDBJ databases">
        <authorList>
            <person name="Oliw E.H."/>
        </authorList>
    </citation>
    <scope>NUCLEOTIDE SEQUENCE [LARGE SCALE GENOMIC DNA]</scope>
    <source>
        <strain evidence="1">LMG 22029</strain>
    </source>
</reference>
<organism evidence="1 2">
    <name type="scientific">Caballeronia sordidicola</name>
    <name type="common">Burkholderia sordidicola</name>
    <dbReference type="NCBI Taxonomy" id="196367"/>
    <lineage>
        <taxon>Bacteria</taxon>
        <taxon>Pseudomonadati</taxon>
        <taxon>Pseudomonadota</taxon>
        <taxon>Betaproteobacteria</taxon>
        <taxon>Burkholderiales</taxon>
        <taxon>Burkholderiaceae</taxon>
        <taxon>Caballeronia</taxon>
    </lineage>
</organism>
<sequence>MLYTYWEVVQRPFFAPRTVRHSRSGLPSPILNLELFESVLGELVWLESQLDEEAWLDATYPQLKTTRPICYSWRQTQNTH</sequence>